<comment type="caution">
    <text evidence="2">The sequence shown here is derived from an EMBL/GenBank/DDBJ whole genome shotgun (WGS) entry which is preliminary data.</text>
</comment>
<evidence type="ECO:0000313" key="2">
    <source>
        <dbReference type="EMBL" id="KAH9303348.1"/>
    </source>
</evidence>
<evidence type="ECO:0000256" key="1">
    <source>
        <dbReference type="SAM" id="Coils"/>
    </source>
</evidence>
<name>A0AA38CV45_TAXCH</name>
<sequence>LEKKEEELEEKAKDLKEELISTQLKCELREEKERVREVHEKVESITDAITLNHQDLMPPAQKYGSSLEFLEELTCILTMERKPLASESAEE</sequence>
<keyword evidence="1" id="KW-0175">Coiled coil</keyword>
<feature type="coiled-coil region" evidence="1">
    <location>
        <begin position="1"/>
        <end position="48"/>
    </location>
</feature>
<gene>
    <name evidence="2" type="ORF">KI387_014931</name>
</gene>
<accession>A0AA38CV45</accession>
<dbReference type="AlphaFoldDB" id="A0AA38CV45"/>
<feature type="non-terminal residue" evidence="2">
    <location>
        <position position="1"/>
    </location>
</feature>
<dbReference type="EMBL" id="JAHRHJ020000009">
    <property type="protein sequence ID" value="KAH9303348.1"/>
    <property type="molecule type" value="Genomic_DNA"/>
</dbReference>
<evidence type="ECO:0000313" key="3">
    <source>
        <dbReference type="Proteomes" id="UP000824469"/>
    </source>
</evidence>
<proteinExistence type="predicted"/>
<keyword evidence="3" id="KW-1185">Reference proteome</keyword>
<feature type="non-terminal residue" evidence="2">
    <location>
        <position position="91"/>
    </location>
</feature>
<organism evidence="2 3">
    <name type="scientific">Taxus chinensis</name>
    <name type="common">Chinese yew</name>
    <name type="synonym">Taxus wallichiana var. chinensis</name>
    <dbReference type="NCBI Taxonomy" id="29808"/>
    <lineage>
        <taxon>Eukaryota</taxon>
        <taxon>Viridiplantae</taxon>
        <taxon>Streptophyta</taxon>
        <taxon>Embryophyta</taxon>
        <taxon>Tracheophyta</taxon>
        <taxon>Spermatophyta</taxon>
        <taxon>Pinopsida</taxon>
        <taxon>Pinidae</taxon>
        <taxon>Conifers II</taxon>
        <taxon>Cupressales</taxon>
        <taxon>Taxaceae</taxon>
        <taxon>Taxus</taxon>
    </lineage>
</organism>
<dbReference type="Proteomes" id="UP000824469">
    <property type="component" value="Unassembled WGS sequence"/>
</dbReference>
<protein>
    <submittedName>
        <fullName evidence="2">Uncharacterized protein</fullName>
    </submittedName>
</protein>
<reference evidence="2 3" key="1">
    <citation type="journal article" date="2021" name="Nat. Plants">
        <title>The Taxus genome provides insights into paclitaxel biosynthesis.</title>
        <authorList>
            <person name="Xiong X."/>
            <person name="Gou J."/>
            <person name="Liao Q."/>
            <person name="Li Y."/>
            <person name="Zhou Q."/>
            <person name="Bi G."/>
            <person name="Li C."/>
            <person name="Du R."/>
            <person name="Wang X."/>
            <person name="Sun T."/>
            <person name="Guo L."/>
            <person name="Liang H."/>
            <person name="Lu P."/>
            <person name="Wu Y."/>
            <person name="Zhang Z."/>
            <person name="Ro D.K."/>
            <person name="Shang Y."/>
            <person name="Huang S."/>
            <person name="Yan J."/>
        </authorList>
    </citation>
    <scope>NUCLEOTIDE SEQUENCE [LARGE SCALE GENOMIC DNA]</scope>
    <source>
        <strain evidence="2">Ta-2019</strain>
    </source>
</reference>